<dbReference type="Proteomes" id="UP000202434">
    <property type="component" value="Segment"/>
</dbReference>
<name>A0A0K0MWF9_9CAUD</name>
<dbReference type="EMBL" id="KR053200">
    <property type="protein sequence ID" value="AKI28666.1"/>
    <property type="molecule type" value="Genomic_DNA"/>
</dbReference>
<protein>
    <recommendedName>
        <fullName evidence="3">Head-to-tail adaptor</fullName>
    </recommendedName>
</protein>
<sequence>MADIEWPLIIPVDDLDYWESLTDEQREQATAWAVAIIWALSGRVFGTWLDKVRPCHRPPRRGSTYAGTLAGGGSPVFASGGMVLGSIAGTIAAAHGCGCDTDDCRHQSAADLALPGPIAAVVRVAIDGDDLDPDTYRIRNRRWLRRVDGLAWPTRQNLNAADDEPGSFVVEYRRGIVPPQAGQLAAGVLAVEWVKDRDGRECRLPRGVTSANRNGLQVELDPRAFFTEGMTGIDEVDQWLLSINPNRISAPARMVGRPLVSRFDS</sequence>
<dbReference type="RefSeq" id="YP_009188392.1">
    <property type="nucleotide sequence ID" value="NC_028665.1"/>
</dbReference>
<proteinExistence type="predicted"/>
<evidence type="ECO:0000313" key="1">
    <source>
        <dbReference type="EMBL" id="AKI28666.1"/>
    </source>
</evidence>
<keyword evidence="2" id="KW-1185">Reference proteome</keyword>
<dbReference type="GeneID" id="26516808"/>
<accession>A0A0K0MWF9</accession>
<organism evidence="1 2">
    <name type="scientific">Gordonia phage GTE6</name>
    <dbReference type="NCBI Taxonomy" id="1647474"/>
    <lineage>
        <taxon>Viruses</taxon>
        <taxon>Duplodnaviria</taxon>
        <taxon>Heunggongvirae</taxon>
        <taxon>Uroviricota</taxon>
        <taxon>Caudoviricetes</taxon>
        <taxon>Stackebrandtviridae</taxon>
        <taxon>Schenleyvirinae</taxon>
        <taxon>Dexdertvirus</taxon>
        <taxon>Dexdertvirus GTE6</taxon>
    </lineage>
</organism>
<dbReference type="OrthoDB" id="8233at10239"/>
<dbReference type="KEGG" id="vg:26516808"/>
<reference evidence="1 2" key="1">
    <citation type="journal article" date="2015" name="PLoS ONE">
        <title>Lysis to Kill: Evaluation of the Lytic Abilities, and Genomics of Nine Bacteriophages Infective for Gordonia spp. and Their Potential Use in Activated Sludge Foam Biocontrol.</title>
        <authorList>
            <person name="Dyson Z.A."/>
            <person name="Tucci J."/>
            <person name="Seviour R.J."/>
            <person name="Petrovski S."/>
        </authorList>
    </citation>
    <scope>NUCLEOTIDE SEQUENCE [LARGE SCALE GENOMIC DNA]</scope>
</reference>
<evidence type="ECO:0000313" key="2">
    <source>
        <dbReference type="Proteomes" id="UP000202434"/>
    </source>
</evidence>
<gene>
    <name evidence="1" type="ORF">GTE6_24</name>
</gene>
<evidence type="ECO:0008006" key="3">
    <source>
        <dbReference type="Google" id="ProtNLM"/>
    </source>
</evidence>